<keyword evidence="2" id="KW-1185">Reference proteome</keyword>
<evidence type="ECO:0000313" key="2">
    <source>
        <dbReference type="Proteomes" id="UP000030672"/>
    </source>
</evidence>
<dbReference type="EMBL" id="KL584832">
    <property type="protein sequence ID" value="KEQ63151.1"/>
    <property type="molecule type" value="Genomic_DNA"/>
</dbReference>
<dbReference type="Proteomes" id="UP000030672">
    <property type="component" value="Unassembled WGS sequence"/>
</dbReference>
<accession>A0A074WL99</accession>
<proteinExistence type="predicted"/>
<reference evidence="1 2" key="1">
    <citation type="journal article" date="2014" name="BMC Genomics">
        <title>Genome sequencing of four Aureobasidium pullulans varieties: biotechnological potential, stress tolerance, and description of new species.</title>
        <authorList>
            <person name="Gostin Ar C."/>
            <person name="Ohm R.A."/>
            <person name="Kogej T."/>
            <person name="Sonjak S."/>
            <person name="Turk M."/>
            <person name="Zajc J."/>
            <person name="Zalar P."/>
            <person name="Grube M."/>
            <person name="Sun H."/>
            <person name="Han J."/>
            <person name="Sharma A."/>
            <person name="Chiniquy J."/>
            <person name="Ngan C.Y."/>
            <person name="Lipzen A."/>
            <person name="Barry K."/>
            <person name="Grigoriev I.V."/>
            <person name="Gunde-Cimerman N."/>
        </authorList>
    </citation>
    <scope>NUCLEOTIDE SEQUENCE [LARGE SCALE GENOMIC DNA]</scope>
    <source>
        <strain evidence="1 2">CBS 110374</strain>
    </source>
</reference>
<dbReference type="HOGENOM" id="CLU_2102627_0_0_1"/>
<feature type="non-terminal residue" evidence="1">
    <location>
        <position position="1"/>
    </location>
</feature>
<gene>
    <name evidence="1" type="ORF">M437DRAFT_19760</name>
</gene>
<evidence type="ECO:0000313" key="1">
    <source>
        <dbReference type="EMBL" id="KEQ63151.1"/>
    </source>
</evidence>
<name>A0A074WL99_AURM1</name>
<protein>
    <submittedName>
        <fullName evidence="1">Uncharacterized protein</fullName>
    </submittedName>
</protein>
<dbReference type="RefSeq" id="XP_040880174.1">
    <property type="nucleotide sequence ID" value="XM_041018993.1"/>
</dbReference>
<dbReference type="AlphaFoldDB" id="A0A074WL99"/>
<organism evidence="1 2">
    <name type="scientific">Aureobasidium melanogenum (strain CBS 110374)</name>
    <name type="common">Aureobasidium pullulans var. melanogenum</name>
    <dbReference type="NCBI Taxonomy" id="1043003"/>
    <lineage>
        <taxon>Eukaryota</taxon>
        <taxon>Fungi</taxon>
        <taxon>Dikarya</taxon>
        <taxon>Ascomycota</taxon>
        <taxon>Pezizomycotina</taxon>
        <taxon>Dothideomycetes</taxon>
        <taxon>Dothideomycetidae</taxon>
        <taxon>Dothideales</taxon>
        <taxon>Saccotheciaceae</taxon>
        <taxon>Aureobasidium</taxon>
    </lineage>
</organism>
<feature type="non-terminal residue" evidence="1">
    <location>
        <position position="116"/>
    </location>
</feature>
<dbReference type="GeneID" id="63912366"/>
<sequence length="116" mass="13555">LIARIVTETATMDPQDYERTIVPFLKGIITRLIGGRDEVAMYEDLFQTCLSQYISRFVGQEPVQINWSRNLVRCNCRDCMDLNAFLRSPVYRVEGVRVPKQRRHHLDTQLDAYTDC</sequence>